<gene>
    <name evidence="2" type="ORF">AB5J50_04725</name>
</gene>
<feature type="region of interest" description="Disordered" evidence="1">
    <location>
        <begin position="12"/>
        <end position="93"/>
    </location>
</feature>
<dbReference type="AlphaFoldDB" id="A0AB39S166"/>
<evidence type="ECO:0000256" key="1">
    <source>
        <dbReference type="SAM" id="MobiDB-lite"/>
    </source>
</evidence>
<organism evidence="2">
    <name type="scientific">Streptomyces sp. R35</name>
    <dbReference type="NCBI Taxonomy" id="3238630"/>
    <lineage>
        <taxon>Bacteria</taxon>
        <taxon>Bacillati</taxon>
        <taxon>Actinomycetota</taxon>
        <taxon>Actinomycetes</taxon>
        <taxon>Kitasatosporales</taxon>
        <taxon>Streptomycetaceae</taxon>
        <taxon>Streptomyces</taxon>
    </lineage>
</organism>
<evidence type="ECO:0000313" key="2">
    <source>
        <dbReference type="EMBL" id="XDQ60111.1"/>
    </source>
</evidence>
<proteinExistence type="predicted"/>
<feature type="compositionally biased region" description="Polar residues" evidence="1">
    <location>
        <begin position="64"/>
        <end position="75"/>
    </location>
</feature>
<reference evidence="2" key="1">
    <citation type="submission" date="2024-07" db="EMBL/GenBank/DDBJ databases">
        <authorList>
            <person name="Yu S.T."/>
        </authorList>
    </citation>
    <scope>NUCLEOTIDE SEQUENCE</scope>
    <source>
        <strain evidence="2">R35</strain>
    </source>
</reference>
<dbReference type="EMBL" id="CP163440">
    <property type="protein sequence ID" value="XDQ60111.1"/>
    <property type="molecule type" value="Genomic_DNA"/>
</dbReference>
<sequence length="165" mass="16270">MTATTGLAYLCRSLLRGGTEEQSPPPGASPAPTPAAPTPPAAEPSGAPPAAPHSSPAPGHRASELSSRPAPTTGASRACGVSDLKAPEGASAGRFAAKSWTMKGSRLELRDLVSGGVVTVDTAAGPKRALGFAAAAIAIRDLKMAAPVGPRIRHVDGAPGPTSAL</sequence>
<feature type="compositionally biased region" description="Pro residues" evidence="1">
    <location>
        <begin position="23"/>
        <end position="51"/>
    </location>
</feature>
<name>A0AB39S166_9ACTN</name>
<accession>A0AB39S166</accession>
<protein>
    <submittedName>
        <fullName evidence="2">Uncharacterized protein</fullName>
    </submittedName>
</protein>
<dbReference type="RefSeq" id="WP_369255162.1">
    <property type="nucleotide sequence ID" value="NZ_CP163440.1"/>
</dbReference>